<proteinExistence type="predicted"/>
<evidence type="ECO:0000256" key="2">
    <source>
        <dbReference type="SAM" id="Phobius"/>
    </source>
</evidence>
<keyword evidence="2" id="KW-0472">Membrane</keyword>
<protein>
    <submittedName>
        <fullName evidence="3">Uncharacterized protein</fullName>
    </submittedName>
</protein>
<feature type="transmembrane region" description="Helical" evidence="2">
    <location>
        <begin position="53"/>
        <end position="73"/>
    </location>
</feature>
<evidence type="ECO:0000256" key="1">
    <source>
        <dbReference type="SAM" id="MobiDB-lite"/>
    </source>
</evidence>
<reference evidence="3 4" key="1">
    <citation type="submission" date="2019-02" db="EMBL/GenBank/DDBJ databases">
        <title>Draft Genome Sequences of Six Type Strains of the Genus Massilia.</title>
        <authorList>
            <person name="Miess H."/>
            <person name="Frediansyhah A."/>
            <person name="Gross H."/>
        </authorList>
    </citation>
    <scope>NUCLEOTIDE SEQUENCE [LARGE SCALE GENOMIC DNA]</scope>
    <source>
        <strain evidence="3 4">DSM 17473</strain>
    </source>
</reference>
<dbReference type="KEGG" id="plue:EWM63_29135"/>
<dbReference type="Proteomes" id="UP000290637">
    <property type="component" value="Chromosome"/>
</dbReference>
<dbReference type="OrthoDB" id="8759990at2"/>
<keyword evidence="2" id="KW-0812">Transmembrane</keyword>
<feature type="compositionally biased region" description="Basic and acidic residues" evidence="1">
    <location>
        <begin position="1"/>
        <end position="22"/>
    </location>
</feature>
<accession>A0A4P6L4L0</accession>
<dbReference type="RefSeq" id="WP_130189637.1">
    <property type="nucleotide sequence ID" value="NZ_CP035913.1"/>
</dbReference>
<dbReference type="AlphaFoldDB" id="A0A4P6L4L0"/>
<feature type="region of interest" description="Disordered" evidence="1">
    <location>
        <begin position="1"/>
        <end position="44"/>
    </location>
</feature>
<evidence type="ECO:0000313" key="4">
    <source>
        <dbReference type="Proteomes" id="UP000290637"/>
    </source>
</evidence>
<keyword evidence="2" id="KW-1133">Transmembrane helix</keyword>
<keyword evidence="4" id="KW-1185">Reference proteome</keyword>
<gene>
    <name evidence="3" type="ORF">EWM63_29135</name>
</gene>
<evidence type="ECO:0000313" key="3">
    <source>
        <dbReference type="EMBL" id="QBE66530.1"/>
    </source>
</evidence>
<organism evidence="3 4">
    <name type="scientific">Pseudoduganella lutea</name>
    <dbReference type="NCBI Taxonomy" id="321985"/>
    <lineage>
        <taxon>Bacteria</taxon>
        <taxon>Pseudomonadati</taxon>
        <taxon>Pseudomonadota</taxon>
        <taxon>Betaproteobacteria</taxon>
        <taxon>Burkholderiales</taxon>
        <taxon>Oxalobacteraceae</taxon>
        <taxon>Telluria group</taxon>
        <taxon>Pseudoduganella</taxon>
    </lineage>
</organism>
<sequence length="234" mass="23725">MQSDTRPDTPREAGRDSHHDGGYDGGQPPSEFDQPIPPKGSEGFAQSSLSRKLAWTGAVLLLAATVGAAVWAAKAWQTNRTLANVESSLAARSLPAVSGNDATAVPSDRAPDVVAAPAAVSADRLPALVLPGQPVPAAVLRDLPEWVAAEMGTVETSGGSGDESAAPPASPAIATAAVPVQAMQQAPARPARSEGYGAVFKRCPGPGQSGAVECRRAVCDGAAKKLSACAPYLK</sequence>
<dbReference type="EMBL" id="CP035913">
    <property type="protein sequence ID" value="QBE66530.1"/>
    <property type="molecule type" value="Genomic_DNA"/>
</dbReference>
<name>A0A4P6L4L0_9BURK</name>